<dbReference type="AlphaFoldDB" id="D7WD77"/>
<dbReference type="EC" id="5.4.4.2" evidence="3"/>
<evidence type="ECO:0000256" key="5">
    <source>
        <dbReference type="ARBA" id="ARBA00041564"/>
    </source>
</evidence>
<sequence length="383" mass="41346">MRCLPGTLKSLLMPSPRPETAPDFLLSRASGSVRTQGTTSTFIEPWDAVAALQRREVNMVVGALPFDRDAPAALTVPEQIITEAGTLQPHSYYREGPGAQLHAAVAGYDPEPHEHLRRVEAAVDTICNSILDKVVLARSVDFVFDPPVDPRLVAARLIELSSTRDGFIADLTPAGKPGHMIVGSSPELLIRKQGLEITSYPLAGSAPRIFDDEDADRAAGEKLYNSTKDLDEHSYVVEHIRDILTPLCRELTIPDRPVLDRTNEMWHLATPIKGVLYDPAPSALDLATRLYPTPAVCGSPQYAAEALITTAETDRSFYAGTVGWCDSHGDGEYMVSIRCAEVNGDGTAARAWAGGGLVAASKPEEELAETTAKLLTIQRALGL</sequence>
<comment type="catalytic activity">
    <reaction evidence="1">
        <text>chorismate = isochorismate</text>
        <dbReference type="Rhea" id="RHEA:18985"/>
        <dbReference type="ChEBI" id="CHEBI:29748"/>
        <dbReference type="ChEBI" id="CHEBI:29780"/>
        <dbReference type="EC" id="5.4.4.2"/>
    </reaction>
</comment>
<dbReference type="STRING" id="585529.HMPREF0291_11765"/>
<evidence type="ECO:0000313" key="7">
    <source>
        <dbReference type="EMBL" id="EFK54108.1"/>
    </source>
</evidence>
<dbReference type="GO" id="GO:0009697">
    <property type="term" value="P:salicylic acid biosynthetic process"/>
    <property type="evidence" value="ECO:0007669"/>
    <property type="project" value="TreeGrafter"/>
</dbReference>
<organism evidence="7 8">
    <name type="scientific">Corynebacterium genitalium ATCC 33030</name>
    <dbReference type="NCBI Taxonomy" id="585529"/>
    <lineage>
        <taxon>Bacteria</taxon>
        <taxon>Bacillati</taxon>
        <taxon>Actinomycetota</taxon>
        <taxon>Actinomycetes</taxon>
        <taxon>Mycobacteriales</taxon>
        <taxon>Corynebacteriaceae</taxon>
        <taxon>Corynebacterium</taxon>
    </lineage>
</organism>
<dbReference type="PANTHER" id="PTHR42839">
    <property type="entry name" value="ISOCHORISMATE SYNTHASE ENTC"/>
    <property type="match status" value="1"/>
</dbReference>
<evidence type="ECO:0000256" key="4">
    <source>
        <dbReference type="ARBA" id="ARBA00023235"/>
    </source>
</evidence>
<gene>
    <name evidence="7" type="ORF">HMPREF0291_11765</name>
</gene>
<dbReference type="InterPro" id="IPR004561">
    <property type="entry name" value="IsoChor_synthase"/>
</dbReference>
<dbReference type="Proteomes" id="UP000004208">
    <property type="component" value="Unassembled WGS sequence"/>
</dbReference>
<dbReference type="Pfam" id="PF00425">
    <property type="entry name" value="Chorismate_bind"/>
    <property type="match status" value="1"/>
</dbReference>
<evidence type="ECO:0000256" key="2">
    <source>
        <dbReference type="ARBA" id="ARBA00005297"/>
    </source>
</evidence>
<evidence type="ECO:0000256" key="3">
    <source>
        <dbReference type="ARBA" id="ARBA00012824"/>
    </source>
</evidence>
<evidence type="ECO:0000313" key="8">
    <source>
        <dbReference type="Proteomes" id="UP000004208"/>
    </source>
</evidence>
<evidence type="ECO:0000259" key="6">
    <source>
        <dbReference type="Pfam" id="PF00425"/>
    </source>
</evidence>
<dbReference type="GO" id="GO:0008909">
    <property type="term" value="F:isochorismate synthase activity"/>
    <property type="evidence" value="ECO:0007669"/>
    <property type="project" value="UniProtKB-EC"/>
</dbReference>
<dbReference type="PANTHER" id="PTHR42839:SF2">
    <property type="entry name" value="ISOCHORISMATE SYNTHASE ENTC"/>
    <property type="match status" value="1"/>
</dbReference>
<dbReference type="eggNOG" id="COG1169">
    <property type="taxonomic scope" value="Bacteria"/>
</dbReference>
<comment type="similarity">
    <text evidence="2">Belongs to the isochorismate synthase family.</text>
</comment>
<dbReference type="InterPro" id="IPR005801">
    <property type="entry name" value="ADC_synthase"/>
</dbReference>
<name>D7WD77_9CORY</name>
<comment type="caution">
    <text evidence="7">The sequence shown here is derived from an EMBL/GenBank/DDBJ whole genome shotgun (WGS) entry which is preliminary data.</text>
</comment>
<keyword evidence="4 7" id="KW-0413">Isomerase</keyword>
<dbReference type="SUPFAM" id="SSF56322">
    <property type="entry name" value="ADC synthase"/>
    <property type="match status" value="1"/>
</dbReference>
<accession>D7WD77</accession>
<keyword evidence="8" id="KW-1185">Reference proteome</keyword>
<protein>
    <recommendedName>
        <fullName evidence="3">isochorismate synthase</fullName>
        <ecNumber evidence="3">5.4.4.2</ecNumber>
    </recommendedName>
    <alternativeName>
        <fullName evidence="5">Isochorismate mutase</fullName>
    </alternativeName>
</protein>
<reference evidence="7" key="1">
    <citation type="submission" date="2010-06" db="EMBL/GenBank/DDBJ databases">
        <authorList>
            <person name="Muzny D."/>
            <person name="Qin X."/>
            <person name="Buhay C."/>
            <person name="Dugan-Rocha S."/>
            <person name="Ding Y."/>
            <person name="Chen G."/>
            <person name="Hawes A."/>
            <person name="Holder M."/>
            <person name="Jhangiani S."/>
            <person name="Johnson A."/>
            <person name="Khan Z."/>
            <person name="Li Z."/>
            <person name="Liu W."/>
            <person name="Liu X."/>
            <person name="Perez L."/>
            <person name="Shen H."/>
            <person name="Wang Q."/>
            <person name="Watt J."/>
            <person name="Xi L."/>
            <person name="Xin Y."/>
            <person name="Zhou J."/>
            <person name="Deng J."/>
            <person name="Jiang H."/>
            <person name="Liu Y."/>
            <person name="Qu J."/>
            <person name="Song X.-Z."/>
            <person name="Zhang L."/>
            <person name="Villasana D."/>
            <person name="Johnson A."/>
            <person name="Liu J."/>
            <person name="Liyanage D."/>
            <person name="Lorensuhewa L."/>
            <person name="Robinson T."/>
            <person name="Song A."/>
            <person name="Song B.-B."/>
            <person name="Dinh H."/>
            <person name="Thornton R."/>
            <person name="Coyle M."/>
            <person name="Francisco L."/>
            <person name="Jackson L."/>
            <person name="Javaid M."/>
            <person name="Korchina V."/>
            <person name="Kovar C."/>
            <person name="Mata R."/>
            <person name="Mathew T."/>
            <person name="Ngo R."/>
            <person name="Nguyen L."/>
            <person name="Nguyen N."/>
            <person name="Okwuonu G."/>
            <person name="Ongeri F."/>
            <person name="Pham C."/>
            <person name="Simmons D."/>
            <person name="Wilczek-Boney K."/>
            <person name="Hale W."/>
            <person name="Jakkamsetti A."/>
            <person name="Pham P."/>
            <person name="Ruth R."/>
            <person name="San Lucas F."/>
            <person name="Warren J."/>
            <person name="Zhang J."/>
            <person name="Zhao Z."/>
            <person name="Zhou C."/>
            <person name="Zhu D."/>
            <person name="Lee S."/>
            <person name="Bess C."/>
            <person name="Blankenburg K."/>
            <person name="Forbes L."/>
            <person name="Fu Q."/>
            <person name="Gubbala S."/>
            <person name="Hirani K."/>
            <person name="Jayaseelan J.C."/>
            <person name="Lara F."/>
            <person name="Munidasa M."/>
            <person name="Palculict T."/>
            <person name="Patil S."/>
            <person name="Pu L.-L."/>
            <person name="Saada N."/>
            <person name="Tang L."/>
            <person name="Weissenberger G."/>
            <person name="Zhu Y."/>
            <person name="Hemphill L."/>
            <person name="Shang Y."/>
            <person name="Youmans B."/>
            <person name="Ayvaz T."/>
            <person name="Ross M."/>
            <person name="Santibanez J."/>
            <person name="Aqrawi P."/>
            <person name="Gross S."/>
            <person name="Joshi V."/>
            <person name="Fowler G."/>
            <person name="Nazareth L."/>
            <person name="Reid J."/>
            <person name="Worley K."/>
            <person name="Petrosino J."/>
            <person name="Highlander S."/>
            <person name="Gibbs R."/>
        </authorList>
    </citation>
    <scope>NUCLEOTIDE SEQUENCE [LARGE SCALE GENOMIC DNA]</scope>
    <source>
        <strain evidence="7">ATCC 33030</strain>
    </source>
</reference>
<dbReference type="NCBIfam" id="TIGR00543">
    <property type="entry name" value="isochor_syn"/>
    <property type="match status" value="1"/>
</dbReference>
<proteinExistence type="inferred from homology"/>
<dbReference type="HOGENOM" id="CLU_006493_8_6_11"/>
<dbReference type="InterPro" id="IPR015890">
    <property type="entry name" value="Chorismate_C"/>
</dbReference>
<evidence type="ECO:0000256" key="1">
    <source>
        <dbReference type="ARBA" id="ARBA00000799"/>
    </source>
</evidence>
<feature type="domain" description="Chorismate-utilising enzyme C-terminal" evidence="6">
    <location>
        <begin position="113"/>
        <end position="373"/>
    </location>
</feature>
<dbReference type="Gene3D" id="3.60.120.10">
    <property type="entry name" value="Anthranilate synthase"/>
    <property type="match status" value="1"/>
</dbReference>
<dbReference type="EMBL" id="ACLJ02000003">
    <property type="protein sequence ID" value="EFK54108.1"/>
    <property type="molecule type" value="Genomic_DNA"/>
</dbReference>